<sequence>MNLASIGLFTKSNLSSFHSLFKFYFDTKDPRQVLLTFRELLNYNEKPNDFTFALLIKACALSCSSSFGFKPTFEANQIHTHLIKSGADQFMHLSTALLDFYIKLGCLTFAQKVFDNMPQRDVVSWNALICGFSRNGYHFDVFDLFVQMCREGFSPCHTTLVSLVPSCARHELIFQGRTIHGFGIKSGLDSGSQVKNALTSMYARCADLEAAECLFEEIVEKSVVSWNTMIGAYGQNANANPEFTHCFVIKTGLINKCSVNTSLVCEYARRGDSKSAEVLYKSLPQRNLVPLTAILSSHAENGNMSSVMECFAQIQQLDMKPDAVTMVSILHGVTDPCHFGIGLAFHSYGIKSGLSIDNLVANGLISMYSKFDHIEAAFSLFFDMHEKPLISWNSLISGCVQSGKATDAFEVFCQMKMHGHGPDAITIATLLSGCGQLGHLQFGERLHNYVLRNNIEVESFVGTALIDMYTKCGKIERSENVFKSIKDPCLVTWNSMISGYSLYGFEHKALSCFSELQEQGLKPDHITFLGVLAACTHGGLVDEGRKYFEIMRKEFNVMPGLQHYACSVSLLGRAGLLDEALILIKDMKIKPDFAVWGALLNACCIHQELKIGEYLAKKLFLLDNSSGGFYVLMSNLYATKGKWDEVAKVRKMMRETGGDGCSGISVIEADADSPHAPQVIANPHLMTFGGMAIFICSACSETRKRNLNLPLWYKAGAIKYGFVHLILMGTPCNNGDAWLLFVQISVAHVGPVDNLLDHFYDL</sequence>
<evidence type="ECO:0008006" key="5">
    <source>
        <dbReference type="Google" id="ProtNLM"/>
    </source>
</evidence>
<dbReference type="FunFam" id="1.25.40.10:FF:001319">
    <property type="entry name" value="Pentatricopeptide repeat-containing protein"/>
    <property type="match status" value="1"/>
</dbReference>
<protein>
    <recommendedName>
        <fullName evidence="5">Pentatricopeptide repeat-containing protein</fullName>
    </recommendedName>
</protein>
<dbReference type="Pfam" id="PF20431">
    <property type="entry name" value="E_motif"/>
    <property type="match status" value="1"/>
</dbReference>
<dbReference type="PANTHER" id="PTHR47926">
    <property type="entry name" value="PENTATRICOPEPTIDE REPEAT-CONTAINING PROTEIN"/>
    <property type="match status" value="1"/>
</dbReference>
<dbReference type="Pfam" id="PF13041">
    <property type="entry name" value="PPR_2"/>
    <property type="match status" value="3"/>
</dbReference>
<accession>A0A803PT13</accession>
<dbReference type="FunFam" id="1.25.40.10:FF:000288">
    <property type="entry name" value="Pentatricopeptide repeat-containing protein At4g02750"/>
    <property type="match status" value="1"/>
</dbReference>
<dbReference type="GO" id="GO:0003723">
    <property type="term" value="F:RNA binding"/>
    <property type="evidence" value="ECO:0007669"/>
    <property type="project" value="InterPro"/>
</dbReference>
<organism evidence="3 4">
    <name type="scientific">Cannabis sativa</name>
    <name type="common">Hemp</name>
    <name type="synonym">Marijuana</name>
    <dbReference type="NCBI Taxonomy" id="3483"/>
    <lineage>
        <taxon>Eukaryota</taxon>
        <taxon>Viridiplantae</taxon>
        <taxon>Streptophyta</taxon>
        <taxon>Embryophyta</taxon>
        <taxon>Tracheophyta</taxon>
        <taxon>Spermatophyta</taxon>
        <taxon>Magnoliopsida</taxon>
        <taxon>eudicotyledons</taxon>
        <taxon>Gunneridae</taxon>
        <taxon>Pentapetalae</taxon>
        <taxon>rosids</taxon>
        <taxon>fabids</taxon>
        <taxon>Rosales</taxon>
        <taxon>Cannabaceae</taxon>
        <taxon>Cannabis</taxon>
    </lineage>
</organism>
<proteinExistence type="predicted"/>
<dbReference type="EnsemblPlants" id="evm.model.06.108">
    <property type="protein sequence ID" value="cds.evm.model.06.108"/>
    <property type="gene ID" value="evm.TU.06.108"/>
</dbReference>
<keyword evidence="4" id="KW-1185">Reference proteome</keyword>
<feature type="repeat" description="PPR" evidence="2">
    <location>
        <begin position="388"/>
        <end position="422"/>
    </location>
</feature>
<dbReference type="InterPro" id="IPR046960">
    <property type="entry name" value="PPR_At4g14850-like_plant"/>
</dbReference>
<dbReference type="InterPro" id="IPR011990">
    <property type="entry name" value="TPR-like_helical_dom_sf"/>
</dbReference>
<dbReference type="PANTHER" id="PTHR47926:SF347">
    <property type="entry name" value="PENTATRICOPEPTIDE REPEAT-CONTAINING PROTEIN"/>
    <property type="match status" value="1"/>
</dbReference>
<dbReference type="AlphaFoldDB" id="A0A803PT13"/>
<dbReference type="FunFam" id="1.25.40.10:FF:001228">
    <property type="entry name" value="Pentatricopeptide repeat-containing protein At4g20770"/>
    <property type="match status" value="1"/>
</dbReference>
<feature type="repeat" description="PPR" evidence="2">
    <location>
        <begin position="121"/>
        <end position="155"/>
    </location>
</feature>
<feature type="repeat" description="PPR" evidence="2">
    <location>
        <begin position="489"/>
        <end position="523"/>
    </location>
</feature>
<keyword evidence="1" id="KW-0677">Repeat</keyword>
<evidence type="ECO:0000256" key="2">
    <source>
        <dbReference type="PROSITE-ProRule" id="PRU00708"/>
    </source>
</evidence>
<reference evidence="3" key="2">
    <citation type="submission" date="2021-03" db="UniProtKB">
        <authorList>
            <consortium name="EnsemblPlants"/>
        </authorList>
    </citation>
    <scope>IDENTIFICATION</scope>
</reference>
<dbReference type="EMBL" id="UZAU01000554">
    <property type="status" value="NOT_ANNOTATED_CDS"/>
    <property type="molecule type" value="Genomic_DNA"/>
</dbReference>
<dbReference type="Gene3D" id="1.25.40.10">
    <property type="entry name" value="Tetratricopeptide repeat domain"/>
    <property type="match status" value="5"/>
</dbReference>
<dbReference type="NCBIfam" id="TIGR00756">
    <property type="entry name" value="PPR"/>
    <property type="match status" value="3"/>
</dbReference>
<dbReference type="PROSITE" id="PS51375">
    <property type="entry name" value="PPR"/>
    <property type="match status" value="3"/>
</dbReference>
<dbReference type="Gramene" id="evm.model.06.108">
    <property type="protein sequence ID" value="cds.evm.model.06.108"/>
    <property type="gene ID" value="evm.TU.06.108"/>
</dbReference>
<evidence type="ECO:0000313" key="3">
    <source>
        <dbReference type="EnsemblPlants" id="cds.evm.model.06.108"/>
    </source>
</evidence>
<dbReference type="InterPro" id="IPR002885">
    <property type="entry name" value="PPR_rpt"/>
</dbReference>
<name>A0A803PT13_CANSA</name>
<dbReference type="OMA" id="LQHCACM"/>
<evidence type="ECO:0000256" key="1">
    <source>
        <dbReference type="ARBA" id="ARBA00022737"/>
    </source>
</evidence>
<dbReference type="GO" id="GO:0009451">
    <property type="term" value="P:RNA modification"/>
    <property type="evidence" value="ECO:0007669"/>
    <property type="project" value="InterPro"/>
</dbReference>
<evidence type="ECO:0000313" key="4">
    <source>
        <dbReference type="Proteomes" id="UP000596661"/>
    </source>
</evidence>
<dbReference type="InterPro" id="IPR046848">
    <property type="entry name" value="E_motif"/>
</dbReference>
<reference evidence="3" key="1">
    <citation type="submission" date="2018-11" db="EMBL/GenBank/DDBJ databases">
        <authorList>
            <person name="Grassa J C."/>
        </authorList>
    </citation>
    <scope>NUCLEOTIDE SEQUENCE [LARGE SCALE GENOMIC DNA]</scope>
</reference>
<dbReference type="Proteomes" id="UP000596661">
    <property type="component" value="Chromosome 6"/>
</dbReference>
<dbReference type="Pfam" id="PF01535">
    <property type="entry name" value="PPR"/>
    <property type="match status" value="5"/>
</dbReference>